<dbReference type="STRING" id="314271.RB2654_16546"/>
<keyword evidence="2" id="KW-1185">Reference proteome</keyword>
<dbReference type="Pfam" id="PF12917">
    <property type="entry name" value="YfbR-like"/>
    <property type="match status" value="1"/>
</dbReference>
<dbReference type="AlphaFoldDB" id="A3VBG4"/>
<evidence type="ECO:0000313" key="2">
    <source>
        <dbReference type="Proteomes" id="UP000002931"/>
    </source>
</evidence>
<dbReference type="eggNOG" id="COG1896">
    <property type="taxonomic scope" value="Bacteria"/>
</dbReference>
<name>A3VBG4_9RHOB</name>
<organism evidence="1 2">
    <name type="scientific">Maritimibacter alkaliphilus HTCC2654</name>
    <dbReference type="NCBI Taxonomy" id="314271"/>
    <lineage>
        <taxon>Bacteria</taxon>
        <taxon>Pseudomonadati</taxon>
        <taxon>Pseudomonadota</taxon>
        <taxon>Alphaproteobacteria</taxon>
        <taxon>Rhodobacterales</taxon>
        <taxon>Roseobacteraceae</taxon>
        <taxon>Maritimibacter</taxon>
    </lineage>
</organism>
<dbReference type="SUPFAM" id="SSF109604">
    <property type="entry name" value="HD-domain/PDEase-like"/>
    <property type="match status" value="1"/>
</dbReference>
<protein>
    <recommendedName>
        <fullName evidence="3">HD domain-containing protein</fullName>
    </recommendedName>
</protein>
<gene>
    <name evidence="1" type="ORF">RB2654_16546</name>
</gene>
<dbReference type="OrthoDB" id="7876716at2"/>
<dbReference type="Proteomes" id="UP000002931">
    <property type="component" value="Unassembled WGS sequence"/>
</dbReference>
<dbReference type="RefSeq" id="WP_008333626.1">
    <property type="nucleotide sequence ID" value="NZ_CH902578.1"/>
</dbReference>
<accession>A3VBG4</accession>
<dbReference type="EMBL" id="AAMT01000002">
    <property type="protein sequence ID" value="EAQ14297.1"/>
    <property type="molecule type" value="Genomic_DNA"/>
</dbReference>
<dbReference type="Gene3D" id="1.10.3210.10">
    <property type="entry name" value="Hypothetical protein af1432"/>
    <property type="match status" value="1"/>
</dbReference>
<dbReference type="HOGENOM" id="CLU_132046_0_0_5"/>
<comment type="caution">
    <text evidence="1">The sequence shown here is derived from an EMBL/GenBank/DDBJ whole genome shotgun (WGS) entry which is preliminary data.</text>
</comment>
<evidence type="ECO:0008006" key="3">
    <source>
        <dbReference type="Google" id="ProtNLM"/>
    </source>
</evidence>
<proteinExistence type="predicted"/>
<evidence type="ECO:0000313" key="1">
    <source>
        <dbReference type="EMBL" id="EAQ14297.1"/>
    </source>
</evidence>
<sequence length="173" mass="19786">MPDLVAIFRAGFVRRWHMNPDLAHTCDRIDGHSARVARILIALHPNPSFVLIREALTHDDGESVVGDVKAPTKDADREFAIRLAEIEANAARDIWDDLIAPEYLAEYDRVWLKFADRLDAYMWAAHHAPHVLYGDGWPECRAWLIKSTAELMHDLPHQAEQVCDAIERMGWRG</sequence>
<reference evidence="1 2" key="1">
    <citation type="journal article" date="2010" name="J. Bacteriol.">
        <title>Genome sequences of Pelagibaca bermudensis HTCC2601T and Maritimibacter alkaliphilus HTCC2654T, the type strains of two marine Roseobacter genera.</title>
        <authorList>
            <person name="Thrash J.C."/>
            <person name="Cho J.C."/>
            <person name="Ferriera S."/>
            <person name="Johnson J."/>
            <person name="Vergin K.L."/>
            <person name="Giovannoni S.J."/>
        </authorList>
    </citation>
    <scope>NUCLEOTIDE SEQUENCE [LARGE SCALE GENOMIC DNA]</scope>
    <source>
        <strain evidence="1 2">HTCC2654</strain>
    </source>
</reference>